<feature type="transmembrane region" description="Helical" evidence="2">
    <location>
        <begin position="23"/>
        <end position="42"/>
    </location>
</feature>
<proteinExistence type="predicted"/>
<keyword evidence="2" id="KW-0472">Membrane</keyword>
<dbReference type="KEGG" id="cef:CE1808"/>
<dbReference type="HOGENOM" id="CLU_926570_0_0_11"/>
<keyword evidence="4" id="KW-1185">Reference proteome</keyword>
<organism evidence="3 4">
    <name type="scientific">Corynebacterium efficiens (strain DSM 44549 / YS-314 / AJ 12310 / JCM 11189 / NBRC 100395)</name>
    <dbReference type="NCBI Taxonomy" id="196164"/>
    <lineage>
        <taxon>Bacteria</taxon>
        <taxon>Bacillati</taxon>
        <taxon>Actinomycetota</taxon>
        <taxon>Actinomycetes</taxon>
        <taxon>Mycobacteriales</taxon>
        <taxon>Corynebacteriaceae</taxon>
        <taxon>Corynebacterium</taxon>
    </lineage>
</organism>
<dbReference type="eggNOG" id="ENOG5032RRB">
    <property type="taxonomic scope" value="Bacteria"/>
</dbReference>
<dbReference type="STRING" id="196164.gene:10742236"/>
<name>Q8FPH0_COREF</name>
<protein>
    <recommendedName>
        <fullName evidence="5">DUF3039 domain-containing protein</fullName>
    </recommendedName>
</protein>
<evidence type="ECO:0008006" key="5">
    <source>
        <dbReference type="Google" id="ProtNLM"/>
    </source>
</evidence>
<evidence type="ECO:0000256" key="2">
    <source>
        <dbReference type="SAM" id="Phobius"/>
    </source>
</evidence>
<dbReference type="EMBL" id="BA000035">
    <property type="protein sequence ID" value="BAC18618.1"/>
    <property type="molecule type" value="Genomic_DNA"/>
</dbReference>
<evidence type="ECO:0000313" key="3">
    <source>
        <dbReference type="EMBL" id="BAC18618.1"/>
    </source>
</evidence>
<evidence type="ECO:0000256" key="1">
    <source>
        <dbReference type="SAM" id="MobiDB-lite"/>
    </source>
</evidence>
<evidence type="ECO:0000313" key="4">
    <source>
        <dbReference type="Proteomes" id="UP000001409"/>
    </source>
</evidence>
<dbReference type="InterPro" id="IPR021400">
    <property type="entry name" value="DUF3039"/>
</dbReference>
<keyword evidence="2" id="KW-0812">Transmembrane</keyword>
<reference evidence="3 4" key="1">
    <citation type="journal article" date="2003" name="Genome Res.">
        <title>Comparative complete genome sequence analysis of the amino acid replacements responsible for the thermostability of Corynebacterium efficiens.</title>
        <authorList>
            <person name="Nishio Y."/>
            <person name="Nakamura Y."/>
            <person name="Kawarabayasi Y."/>
            <person name="Usuda Y."/>
            <person name="Kimura E."/>
            <person name="Sugimoto S."/>
            <person name="Matsui K."/>
            <person name="Yamagishi A."/>
            <person name="Kikuchi H."/>
            <person name="Ikeo K."/>
            <person name="Gojobori T."/>
        </authorList>
    </citation>
    <scope>NUCLEOTIDE SEQUENCE [LARGE SCALE GENOMIC DNA]</scope>
    <source>
        <strain evidence="4">DSM 44549 / YS-314 / AJ 12310 / JCM 11189 / NBRC 100395</strain>
    </source>
</reference>
<dbReference type="Pfam" id="PF11238">
    <property type="entry name" value="DUF3039"/>
    <property type="match status" value="1"/>
</dbReference>
<keyword evidence="2" id="KW-1133">Transmembrane helix</keyword>
<feature type="region of interest" description="Disordered" evidence="1">
    <location>
        <begin position="100"/>
        <end position="150"/>
    </location>
</feature>
<dbReference type="Proteomes" id="UP000001409">
    <property type="component" value="Chromosome"/>
</dbReference>
<accession>Q8FPH0</accession>
<dbReference type="AlphaFoldDB" id="Q8FPH0"/>
<sequence>MVYPISRNTFFTSRATSVRGERCCGLTVILIVLFQIIVQVIVSIDGDALEPADAIHLFTLRGGGPGLEFTGAFRFQAQLLIHLPDQRGFVHRPFPGIAGFAPGVGDDHRNPRQGNGDDEDDGSQPPQPPHHPAQPRECQQGHAGDLDDVVDTAPVPDVLGVCALLVRDEQDLITPEDFPEHPVRRGSRRSFRPVLSGFPLVHTAKGSPFMAHAGIWGMMGWVRTTTKTIERPDIREDNATSDDTPKFFHYVKKDQIVDSAVNGRMVVALCGETFPVTKQAKPGSPVCPDCERIYKGLRRK</sequence>